<dbReference type="HOGENOM" id="CLU_2976921_0_0_5"/>
<keyword evidence="2" id="KW-1185">Reference proteome</keyword>
<evidence type="ECO:0000313" key="1">
    <source>
        <dbReference type="EMBL" id="AJA07432.1"/>
    </source>
</evidence>
<organism evidence="1 2">
    <name type="scientific">Sphingopyxis fribergensis</name>
    <dbReference type="NCBI Taxonomy" id="1515612"/>
    <lineage>
        <taxon>Bacteria</taxon>
        <taxon>Pseudomonadati</taxon>
        <taxon>Pseudomonadota</taxon>
        <taxon>Alphaproteobacteria</taxon>
        <taxon>Sphingomonadales</taxon>
        <taxon>Sphingomonadaceae</taxon>
        <taxon>Sphingopyxis</taxon>
    </lineage>
</organism>
<evidence type="ECO:0000313" key="2">
    <source>
        <dbReference type="Proteomes" id="UP000030907"/>
    </source>
</evidence>
<proteinExistence type="predicted"/>
<dbReference type="KEGG" id="sphk:SKP52_02485"/>
<dbReference type="EMBL" id="CP009122">
    <property type="protein sequence ID" value="AJA07432.1"/>
    <property type="molecule type" value="Genomic_DNA"/>
</dbReference>
<dbReference type="AlphaFoldDB" id="A0A0A7PHK4"/>
<sequence length="58" mass="6364">MIRWPFTRRRPAPTTCAEAGRTGALIKADRERAAVRAKARAMCARMGKPVPDILNQGA</sequence>
<accession>A0A0A7PHK4</accession>
<gene>
    <name evidence="1" type="ORF">SKP52_02485</name>
</gene>
<dbReference type="STRING" id="1515612.SKP52_02485"/>
<dbReference type="RefSeq" id="WP_160292349.1">
    <property type="nucleotide sequence ID" value="NZ_CP009122.1"/>
</dbReference>
<protein>
    <submittedName>
        <fullName evidence="1">Uncharacterized protein</fullName>
    </submittedName>
</protein>
<reference evidence="1 2" key="1">
    <citation type="journal article" date="2015" name="Int. J. Syst. Evol. Microbiol.">
        <title>Description of Sphingopyxis fribergensis sp. nov. - a soil bacterium with the ability to degrade styrene and phenylacetic acid.</title>
        <authorList>
            <person name="Oelschlagel M."/>
            <person name="Ruckert C."/>
            <person name="Kalinowski J."/>
            <person name="Schmidt G."/>
            <person name="Schlomann M."/>
            <person name="Tischler D."/>
        </authorList>
    </citation>
    <scope>NUCLEOTIDE SEQUENCE [LARGE SCALE GENOMIC DNA]</scope>
    <source>
        <strain evidence="1 2">Kp5.2</strain>
    </source>
</reference>
<name>A0A0A7PHK4_9SPHN</name>
<dbReference type="Proteomes" id="UP000030907">
    <property type="component" value="Chromosome"/>
</dbReference>